<evidence type="ECO:0000313" key="11">
    <source>
        <dbReference type="EMBL" id="CDK28294.1"/>
    </source>
</evidence>
<evidence type="ECO:0000256" key="3">
    <source>
        <dbReference type="ARBA" id="ARBA00022448"/>
    </source>
</evidence>
<dbReference type="STRING" id="1382522.W6MNP9"/>
<evidence type="ECO:0000256" key="6">
    <source>
        <dbReference type="ARBA" id="ARBA00022892"/>
    </source>
</evidence>
<evidence type="ECO:0000256" key="8">
    <source>
        <dbReference type="ARBA" id="ARBA00022989"/>
    </source>
</evidence>
<keyword evidence="3" id="KW-0813">Transport</keyword>
<keyword evidence="7" id="KW-0653">Protein transport</keyword>
<dbReference type="GeneID" id="34521672"/>
<reference evidence="11" key="1">
    <citation type="submission" date="2013-12" db="EMBL/GenBank/DDBJ databases">
        <authorList>
            <person name="Genoscope - CEA"/>
        </authorList>
    </citation>
    <scope>NUCLEOTIDE SEQUENCE</scope>
    <source>
        <strain evidence="11">CBS 1993</strain>
    </source>
</reference>
<keyword evidence="6" id="KW-0931">ER-Golgi transport</keyword>
<dbReference type="EMBL" id="HG793129">
    <property type="protein sequence ID" value="CDK28294.1"/>
    <property type="molecule type" value="Genomic_DNA"/>
</dbReference>
<comment type="subcellular location">
    <subcellularLocation>
        <location evidence="1">Endoplasmic reticulum membrane</location>
        <topology evidence="1">Single-pass type IV membrane protein</topology>
    </subcellularLocation>
</comment>
<dbReference type="PANTHER" id="PTHR13050">
    <property type="entry name" value="USE1-LIKE PROTEIN"/>
    <property type="match status" value="1"/>
</dbReference>
<feature type="transmembrane region" description="Helical" evidence="10">
    <location>
        <begin position="238"/>
        <end position="259"/>
    </location>
</feature>
<dbReference type="GO" id="GO:0005789">
    <property type="term" value="C:endoplasmic reticulum membrane"/>
    <property type="evidence" value="ECO:0007669"/>
    <property type="project" value="UniProtKB-SubCell"/>
</dbReference>
<keyword evidence="5" id="KW-0256">Endoplasmic reticulum</keyword>
<proteinExistence type="inferred from homology"/>
<evidence type="ECO:0000256" key="4">
    <source>
        <dbReference type="ARBA" id="ARBA00022692"/>
    </source>
</evidence>
<comment type="similarity">
    <text evidence="2">Belongs to the USE1 family.</text>
</comment>
<organism evidence="11 12">
    <name type="scientific">Kuraishia capsulata CBS 1993</name>
    <dbReference type="NCBI Taxonomy" id="1382522"/>
    <lineage>
        <taxon>Eukaryota</taxon>
        <taxon>Fungi</taxon>
        <taxon>Dikarya</taxon>
        <taxon>Ascomycota</taxon>
        <taxon>Saccharomycotina</taxon>
        <taxon>Pichiomycetes</taxon>
        <taxon>Pichiales</taxon>
        <taxon>Pichiaceae</taxon>
        <taxon>Kuraishia</taxon>
    </lineage>
</organism>
<evidence type="ECO:0000313" key="12">
    <source>
        <dbReference type="Proteomes" id="UP000019384"/>
    </source>
</evidence>
<dbReference type="PANTHER" id="PTHR13050:SF7">
    <property type="entry name" value="VESICLE TRANSPORT PROTEIN USE1"/>
    <property type="match status" value="1"/>
</dbReference>
<accession>W6MNP9</accession>
<dbReference type="InterPro" id="IPR019150">
    <property type="entry name" value="Vesicle_transport_protein_Use1"/>
</dbReference>
<dbReference type="HOGENOM" id="CLU_1019802_0_0_1"/>
<evidence type="ECO:0000256" key="5">
    <source>
        <dbReference type="ARBA" id="ARBA00022824"/>
    </source>
</evidence>
<evidence type="ECO:0000256" key="10">
    <source>
        <dbReference type="SAM" id="Phobius"/>
    </source>
</evidence>
<dbReference type="GO" id="GO:0015031">
    <property type="term" value="P:protein transport"/>
    <property type="evidence" value="ECO:0007669"/>
    <property type="project" value="UniProtKB-KW"/>
</dbReference>
<dbReference type="OrthoDB" id="4008582at2759"/>
<dbReference type="Proteomes" id="UP000019384">
    <property type="component" value="Unassembled WGS sequence"/>
</dbReference>
<gene>
    <name evidence="11" type="ORF">KUCA_T00004276001</name>
</gene>
<dbReference type="GO" id="GO:0006890">
    <property type="term" value="P:retrograde vesicle-mediated transport, Golgi to endoplasmic reticulum"/>
    <property type="evidence" value="ECO:0007669"/>
    <property type="project" value="TreeGrafter"/>
</dbReference>
<evidence type="ECO:0000256" key="9">
    <source>
        <dbReference type="ARBA" id="ARBA00023136"/>
    </source>
</evidence>
<dbReference type="GO" id="GO:0005484">
    <property type="term" value="F:SNAP receptor activity"/>
    <property type="evidence" value="ECO:0007669"/>
    <property type="project" value="TreeGrafter"/>
</dbReference>
<evidence type="ECO:0000256" key="7">
    <source>
        <dbReference type="ARBA" id="ARBA00022927"/>
    </source>
</evidence>
<keyword evidence="9 10" id="KW-0472">Membrane</keyword>
<dbReference type="RefSeq" id="XP_022460284.1">
    <property type="nucleotide sequence ID" value="XM_022600993.1"/>
</dbReference>
<reference evidence="11" key="2">
    <citation type="submission" date="2014-02" db="EMBL/GenBank/DDBJ databases">
        <title>Complete DNA sequence of /Kuraishia capsulata/ illustrates novel genomic features among budding yeasts (/Saccharomycotina/).</title>
        <authorList>
            <person name="Morales L."/>
            <person name="Noel B."/>
            <person name="Porcel B."/>
            <person name="Marcet-Houben M."/>
            <person name="Hullo M-F."/>
            <person name="Sacerdot C."/>
            <person name="Tekaia F."/>
            <person name="Leh-Louis V."/>
            <person name="Despons L."/>
            <person name="Khanna V."/>
            <person name="Aury J-M."/>
            <person name="Barbe V."/>
            <person name="Couloux A."/>
            <person name="Labadie K."/>
            <person name="Pelletier E."/>
            <person name="Souciet J-L."/>
            <person name="Boekhout T."/>
            <person name="Gabaldon T."/>
            <person name="Wincker P."/>
            <person name="Dujon B."/>
        </authorList>
    </citation>
    <scope>NUCLEOTIDE SEQUENCE</scope>
    <source>
        <strain evidence="11">CBS 1993</strain>
    </source>
</reference>
<keyword evidence="4 10" id="KW-0812">Transmembrane</keyword>
<protein>
    <submittedName>
        <fullName evidence="11">Uncharacterized protein</fullName>
    </submittedName>
</protein>
<name>W6MNP9_9ASCO</name>
<evidence type="ECO:0000256" key="2">
    <source>
        <dbReference type="ARBA" id="ARBA00007891"/>
    </source>
</evidence>
<keyword evidence="12" id="KW-1185">Reference proteome</keyword>
<evidence type="ECO:0000256" key="1">
    <source>
        <dbReference type="ARBA" id="ARBA00004163"/>
    </source>
</evidence>
<keyword evidence="8 10" id="KW-1133">Transmembrane helix</keyword>
<dbReference type="AlphaFoldDB" id="W6MNP9"/>
<dbReference type="GO" id="GO:0031201">
    <property type="term" value="C:SNARE complex"/>
    <property type="evidence" value="ECO:0007669"/>
    <property type="project" value="TreeGrafter"/>
</dbReference>
<sequence length="265" mass="30364">MTSITQRVNTLNSVDLLLSKVDEGKNDADTLLDTLLLNNAAYDLYQVRKDVISQELKNKGLRPLEQLNSLSRSGASSSQKDRIHQLTKTVEDKLFEYDSRLKEHKEQYEQELRLKTQAEEFPTGQDTSVLHTVLEEEDDGEDSMTALRKRLLSTQRSSQLDTIEDKNKYHETLHEDYLKDISFFVGQAKSTALRFQQALSNDASILKEASEELEKSQGKLGKVGQLLSHYHRTGKLSIWFYIRLILALFIGFFICLLLIQILPRG</sequence>